<organism evidence="2">
    <name type="scientific">Tsukubamonas globosa</name>
    <dbReference type="NCBI Taxonomy" id="875863"/>
    <lineage>
        <taxon>Eukaryota</taxon>
        <taxon>Discoba</taxon>
        <taxon>Tsukubamonadida</taxon>
        <taxon>Tsukubamonadidae</taxon>
        <taxon>Tsukubamonas</taxon>
    </lineage>
</organism>
<keyword evidence="2" id="KW-0496">Mitochondrion</keyword>
<feature type="transmembrane region" description="Helical" evidence="1">
    <location>
        <begin position="77"/>
        <end position="103"/>
    </location>
</feature>
<keyword evidence="1" id="KW-0812">Transmembrane</keyword>
<sequence length="133" mass="15380">MVRIFFSTNDFMFTLFSEDDLDIVVCWNTLMQQFDNLTYASILLDLVLFLFGCSVVYVLVCLIYKQYSSFVFKGLKFVSLFVCFVLSLWSCSFVLFFCLLYPAGFCTLTSMEEVLSYSMGFKLSGYYDGMVTL</sequence>
<dbReference type="EMBL" id="AB854048">
    <property type="protein sequence ID" value="BAO51994.1"/>
    <property type="molecule type" value="Genomic_DNA"/>
</dbReference>
<feature type="transmembrane region" description="Helical" evidence="1">
    <location>
        <begin position="37"/>
        <end position="65"/>
    </location>
</feature>
<reference evidence="2" key="1">
    <citation type="journal article" date="2014" name="Genome Biol. Evol.">
        <title>Gene Content Evolution in Discobid Mitochondria Deduced from the Phylogenetic Position and Complete Mitochondrial Genome of Tsukubamonas globosa.</title>
        <authorList>
            <person name="Kamikawa R."/>
            <person name="Kolisko M."/>
            <person name="Nishimura Y."/>
            <person name="Yabuki A."/>
            <person name="Brown M.W."/>
            <person name="Ishikawa S.A."/>
            <person name="Ishida K."/>
            <person name="Roger A.J."/>
            <person name="Hashimoto T."/>
            <person name="Inagaki Y."/>
        </authorList>
    </citation>
    <scope>NUCLEOTIDE SEQUENCE</scope>
</reference>
<evidence type="ECO:0000256" key="1">
    <source>
        <dbReference type="SAM" id="Phobius"/>
    </source>
</evidence>
<evidence type="ECO:0000313" key="2">
    <source>
        <dbReference type="EMBL" id="BAO51994.1"/>
    </source>
</evidence>
<geneLocation type="mitochondrion" evidence="2"/>
<dbReference type="GeneID" id="18506876"/>
<accession>W8VRC9</accession>
<proteinExistence type="predicted"/>
<name>W8VRC9_9EUKA</name>
<protein>
    <submittedName>
        <fullName evidence="2">Uncharacterized protein</fullName>
    </submittedName>
</protein>
<keyword evidence="1" id="KW-1133">Transmembrane helix</keyword>
<dbReference type="RefSeq" id="YP_009004152.1">
    <property type="nucleotide sequence ID" value="NC_023545.1"/>
</dbReference>
<dbReference type="AlphaFoldDB" id="W8VRC9"/>
<keyword evidence="1" id="KW-0472">Membrane</keyword>